<dbReference type="InterPro" id="IPR011050">
    <property type="entry name" value="Pectin_lyase_fold/virulence"/>
</dbReference>
<dbReference type="Gene3D" id="2.160.20.10">
    <property type="entry name" value="Single-stranded right-handed beta-helix, Pectin lyase-like"/>
    <property type="match status" value="1"/>
</dbReference>
<dbReference type="SUPFAM" id="SSF51126">
    <property type="entry name" value="Pectin lyase-like"/>
    <property type="match status" value="1"/>
</dbReference>
<organism evidence="4 5">
    <name type="scientific">Lysinibacillus xylanilyticus</name>
    <dbReference type="NCBI Taxonomy" id="582475"/>
    <lineage>
        <taxon>Bacteria</taxon>
        <taxon>Bacillati</taxon>
        <taxon>Bacillota</taxon>
        <taxon>Bacilli</taxon>
        <taxon>Bacillales</taxon>
        <taxon>Bacillaceae</taxon>
        <taxon>Lysinibacillus</taxon>
    </lineage>
</organism>
<dbReference type="Proteomes" id="UP000037326">
    <property type="component" value="Unassembled WGS sequence"/>
</dbReference>
<sequence length="424" mass="47555">MVKKIGFTLLFFLFMSQTVHADFDVQEAINVAKPGKVVHIPAGRYQGNFIVTKPITLQGEEGTELIGERDNPTLRIENTANVTVENITLSGKNKAIVASTVDGLELRKLQIKDVHTGVHIQSSKNVHIHDINVTGIEGHYSQKGNGVAVFKGEDITIEGNTIEQVQDGIYIEEVKHIVVQRNKVTSGRYGTHFMYTSDAEALFNTYDQNVTGLMIMMTTNIFLENNIVANHFDFNGYGMLLYDVQQAKIKHNTIKNNRTGVAMQKSANIQIETNDFQMNQTAIEGTKVSDDTMASRNNFTGNILTARSDKQGFQLVSNYYDDYSGIDLKDNGIGDIPYVAVSSFGQWMVRQPVYQYFVASPSVILLTSLDQQINKIEKNMLVDNTPKLAMKHENEKNKMNVVQMLLGLFLTLSSLWLWKRGITE</sequence>
<accession>A0A0K9F5M5</accession>
<dbReference type="InterPro" id="IPR006626">
    <property type="entry name" value="PbH1"/>
</dbReference>
<gene>
    <name evidence="4" type="ORF">ACZ11_17325</name>
</gene>
<keyword evidence="1" id="KW-0677">Repeat</keyword>
<feature type="chain" id="PRO_5005524059" evidence="2">
    <location>
        <begin position="22"/>
        <end position="424"/>
    </location>
</feature>
<reference evidence="5" key="1">
    <citation type="submission" date="2015-07" db="EMBL/GenBank/DDBJ databases">
        <authorList>
            <consortium name="Consortium for Microbial Forensics and Genomics (microFORGE)"/>
            <person name="Knight B.M."/>
            <person name="Roberts D.P."/>
            <person name="Lin D."/>
            <person name="Hari K."/>
            <person name="Fletcher J."/>
            <person name="Melcher U."/>
            <person name="Blagden T."/>
            <person name="Winegar R.A."/>
        </authorList>
    </citation>
    <scope>NUCLEOTIDE SEQUENCE [LARGE SCALE GENOMIC DNA]</scope>
    <source>
        <strain evidence="5">DSM 23493</strain>
    </source>
</reference>
<dbReference type="AlphaFoldDB" id="A0A0K9F5M5"/>
<dbReference type="EMBL" id="LFXJ01000009">
    <property type="protein sequence ID" value="KMY29899.1"/>
    <property type="molecule type" value="Genomic_DNA"/>
</dbReference>
<evidence type="ECO:0000256" key="2">
    <source>
        <dbReference type="SAM" id="SignalP"/>
    </source>
</evidence>
<dbReference type="PATRIC" id="fig|582475.4.peg.5292"/>
<protein>
    <submittedName>
        <fullName evidence="4">Copper-binding protein</fullName>
    </submittedName>
</protein>
<dbReference type="PANTHER" id="PTHR22990:SF15">
    <property type="entry name" value="F-BOX ONLY PROTEIN 10"/>
    <property type="match status" value="1"/>
</dbReference>
<dbReference type="InterPro" id="IPR007742">
    <property type="entry name" value="NosD_dom"/>
</dbReference>
<dbReference type="SMART" id="SM00710">
    <property type="entry name" value="PbH1"/>
    <property type="match status" value="8"/>
</dbReference>
<dbReference type="PANTHER" id="PTHR22990">
    <property type="entry name" value="F-BOX ONLY PROTEIN"/>
    <property type="match status" value="1"/>
</dbReference>
<name>A0A0K9F5M5_9BACI</name>
<feature type="domain" description="Periplasmic copper-binding protein NosD beta helix" evidence="3">
    <location>
        <begin position="132"/>
        <end position="320"/>
    </location>
</feature>
<evidence type="ECO:0000313" key="5">
    <source>
        <dbReference type="Proteomes" id="UP000037326"/>
    </source>
</evidence>
<evidence type="ECO:0000259" key="3">
    <source>
        <dbReference type="Pfam" id="PF05048"/>
    </source>
</evidence>
<dbReference type="InterPro" id="IPR012334">
    <property type="entry name" value="Pectin_lyas_fold"/>
</dbReference>
<comment type="caution">
    <text evidence="4">The sequence shown here is derived from an EMBL/GenBank/DDBJ whole genome shotgun (WGS) entry which is preliminary data.</text>
</comment>
<dbReference type="InterPro" id="IPR051550">
    <property type="entry name" value="SCF-Subunits/Alg-Epimerases"/>
</dbReference>
<proteinExistence type="predicted"/>
<evidence type="ECO:0000256" key="1">
    <source>
        <dbReference type="ARBA" id="ARBA00022737"/>
    </source>
</evidence>
<dbReference type="Pfam" id="PF05048">
    <property type="entry name" value="NosD"/>
    <property type="match status" value="1"/>
</dbReference>
<keyword evidence="2" id="KW-0732">Signal</keyword>
<feature type="signal peptide" evidence="2">
    <location>
        <begin position="1"/>
        <end position="21"/>
    </location>
</feature>
<evidence type="ECO:0000313" key="4">
    <source>
        <dbReference type="EMBL" id="KMY29899.1"/>
    </source>
</evidence>